<dbReference type="SUPFAM" id="SSF57756">
    <property type="entry name" value="Retrovirus zinc finger-like domains"/>
    <property type="match status" value="1"/>
</dbReference>
<keyword evidence="1" id="KW-0862">Zinc</keyword>
<dbReference type="OrthoDB" id="5152634at2759"/>
<evidence type="ECO:0000313" key="4">
    <source>
        <dbReference type="Proteomes" id="UP000775872"/>
    </source>
</evidence>
<reference evidence="3 4" key="2">
    <citation type="submission" date="2021-10" db="EMBL/GenBank/DDBJ databases">
        <authorList>
            <person name="Piombo E."/>
        </authorList>
    </citation>
    <scope>NUCLEOTIDE SEQUENCE [LARGE SCALE GENOMIC DNA]</scope>
</reference>
<dbReference type="Pfam" id="PF00098">
    <property type="entry name" value="zf-CCHC"/>
    <property type="match status" value="1"/>
</dbReference>
<dbReference type="Gene3D" id="4.10.60.10">
    <property type="entry name" value="Zinc finger, CCHC-type"/>
    <property type="match status" value="1"/>
</dbReference>
<dbReference type="GO" id="GO:0003676">
    <property type="term" value="F:nucleic acid binding"/>
    <property type="evidence" value="ECO:0007669"/>
    <property type="project" value="InterPro"/>
</dbReference>
<accession>A0A9N9ZQ84</accession>
<dbReference type="Proteomes" id="UP000775872">
    <property type="component" value="Unassembled WGS sequence"/>
</dbReference>
<protein>
    <recommendedName>
        <fullName evidence="2">CCHC-type domain-containing protein</fullName>
    </recommendedName>
</protein>
<evidence type="ECO:0000313" key="3">
    <source>
        <dbReference type="EMBL" id="CAH0059315.1"/>
    </source>
</evidence>
<dbReference type="InterPro" id="IPR036875">
    <property type="entry name" value="Znf_CCHC_sf"/>
</dbReference>
<dbReference type="GO" id="GO:0008270">
    <property type="term" value="F:zinc ion binding"/>
    <property type="evidence" value="ECO:0007669"/>
    <property type="project" value="UniProtKB-KW"/>
</dbReference>
<gene>
    <name evidence="3" type="ORF">CSOL1703_00011351</name>
</gene>
<reference evidence="4" key="1">
    <citation type="submission" date="2019-06" db="EMBL/GenBank/DDBJ databases">
        <authorList>
            <person name="Broberg M."/>
        </authorList>
    </citation>
    <scope>NUCLEOTIDE SEQUENCE [LARGE SCALE GENOMIC DNA]</scope>
</reference>
<organism evidence="3 4">
    <name type="scientific">Clonostachys solani</name>
    <dbReference type="NCBI Taxonomy" id="160281"/>
    <lineage>
        <taxon>Eukaryota</taxon>
        <taxon>Fungi</taxon>
        <taxon>Dikarya</taxon>
        <taxon>Ascomycota</taxon>
        <taxon>Pezizomycotina</taxon>
        <taxon>Sordariomycetes</taxon>
        <taxon>Hypocreomycetidae</taxon>
        <taxon>Hypocreales</taxon>
        <taxon>Bionectriaceae</taxon>
        <taxon>Clonostachys</taxon>
    </lineage>
</organism>
<evidence type="ECO:0000259" key="2">
    <source>
        <dbReference type="PROSITE" id="PS50158"/>
    </source>
</evidence>
<dbReference type="InterPro" id="IPR001878">
    <property type="entry name" value="Znf_CCHC"/>
</dbReference>
<dbReference type="SMART" id="SM00343">
    <property type="entry name" value="ZnF_C2HC"/>
    <property type="match status" value="1"/>
</dbReference>
<evidence type="ECO:0000256" key="1">
    <source>
        <dbReference type="PROSITE-ProRule" id="PRU00047"/>
    </source>
</evidence>
<dbReference type="EMBL" id="CABFOC020000097">
    <property type="protein sequence ID" value="CAH0059315.1"/>
    <property type="molecule type" value="Genomic_DNA"/>
</dbReference>
<keyword evidence="1" id="KW-0863">Zinc-finger</keyword>
<dbReference type="AlphaFoldDB" id="A0A9N9ZQ84"/>
<name>A0A9N9ZQ84_9HYPO</name>
<dbReference type="PROSITE" id="PS50158">
    <property type="entry name" value="ZF_CCHC"/>
    <property type="match status" value="1"/>
</dbReference>
<keyword evidence="4" id="KW-1185">Reference proteome</keyword>
<proteinExistence type="predicted"/>
<keyword evidence="1" id="KW-0479">Metal-binding</keyword>
<comment type="caution">
    <text evidence="3">The sequence shown here is derived from an EMBL/GenBank/DDBJ whole genome shotgun (WGS) entry which is preliminary data.</text>
</comment>
<sequence length="85" mass="9740">MTNGQDRQDMFHSIKVFVRLYKERRRGRLRCFNCNKRGHKKAQCPMPKNNTGQLALSTTPLHSTPKAELDDTKAELVVVKAEPTT</sequence>
<feature type="domain" description="CCHC-type" evidence="2">
    <location>
        <begin position="30"/>
        <end position="45"/>
    </location>
</feature>